<evidence type="ECO:0000256" key="2">
    <source>
        <dbReference type="ARBA" id="ARBA00023125"/>
    </source>
</evidence>
<dbReference type="PANTHER" id="PTHR30055">
    <property type="entry name" value="HTH-TYPE TRANSCRIPTIONAL REGULATOR RUTR"/>
    <property type="match status" value="1"/>
</dbReference>
<dbReference type="SUPFAM" id="SSF46689">
    <property type="entry name" value="Homeodomain-like"/>
    <property type="match status" value="1"/>
</dbReference>
<protein>
    <submittedName>
        <fullName evidence="5">Unannotated protein</fullName>
    </submittedName>
</protein>
<dbReference type="PRINTS" id="PR00455">
    <property type="entry name" value="HTHTETR"/>
</dbReference>
<dbReference type="Gene3D" id="1.10.357.10">
    <property type="entry name" value="Tetracycline Repressor, domain 2"/>
    <property type="match status" value="1"/>
</dbReference>
<dbReference type="Pfam" id="PF00440">
    <property type="entry name" value="TetR_N"/>
    <property type="match status" value="1"/>
</dbReference>
<dbReference type="InterPro" id="IPR009057">
    <property type="entry name" value="Homeodomain-like_sf"/>
</dbReference>
<dbReference type="PROSITE" id="PS50977">
    <property type="entry name" value="HTH_TETR_2"/>
    <property type="match status" value="1"/>
</dbReference>
<evidence type="ECO:0000256" key="1">
    <source>
        <dbReference type="ARBA" id="ARBA00023015"/>
    </source>
</evidence>
<dbReference type="SUPFAM" id="SSF48498">
    <property type="entry name" value="Tetracyclin repressor-like, C-terminal domain"/>
    <property type="match status" value="1"/>
</dbReference>
<dbReference type="GO" id="GO:0003700">
    <property type="term" value="F:DNA-binding transcription factor activity"/>
    <property type="evidence" value="ECO:0007669"/>
    <property type="project" value="TreeGrafter"/>
</dbReference>
<name>A0A6J6A0S4_9ZZZZ</name>
<dbReference type="PANTHER" id="PTHR30055:SF226">
    <property type="entry name" value="HTH-TYPE TRANSCRIPTIONAL REGULATOR PKSA"/>
    <property type="match status" value="1"/>
</dbReference>
<dbReference type="EMBL" id="CAESAO010000188">
    <property type="protein sequence ID" value="CAB4347086.1"/>
    <property type="molecule type" value="Genomic_DNA"/>
</dbReference>
<dbReference type="InterPro" id="IPR036271">
    <property type="entry name" value="Tet_transcr_reg_TetR-rel_C_sf"/>
</dbReference>
<proteinExistence type="predicted"/>
<evidence type="ECO:0000313" key="5">
    <source>
        <dbReference type="EMBL" id="CAB4347086.1"/>
    </source>
</evidence>
<dbReference type="PROSITE" id="PS01081">
    <property type="entry name" value="HTH_TETR_1"/>
    <property type="match status" value="1"/>
</dbReference>
<dbReference type="GO" id="GO:0000976">
    <property type="term" value="F:transcription cis-regulatory region binding"/>
    <property type="evidence" value="ECO:0007669"/>
    <property type="project" value="TreeGrafter"/>
</dbReference>
<organism evidence="5">
    <name type="scientific">freshwater metagenome</name>
    <dbReference type="NCBI Taxonomy" id="449393"/>
    <lineage>
        <taxon>unclassified sequences</taxon>
        <taxon>metagenomes</taxon>
        <taxon>ecological metagenomes</taxon>
    </lineage>
</organism>
<reference evidence="5" key="1">
    <citation type="submission" date="2020-05" db="EMBL/GenBank/DDBJ databases">
        <authorList>
            <person name="Chiriac C."/>
            <person name="Salcher M."/>
            <person name="Ghai R."/>
            <person name="Kavagutti S V."/>
        </authorList>
    </citation>
    <scope>NUCLEOTIDE SEQUENCE</scope>
</reference>
<evidence type="ECO:0000256" key="3">
    <source>
        <dbReference type="ARBA" id="ARBA00023163"/>
    </source>
</evidence>
<dbReference type="InterPro" id="IPR023772">
    <property type="entry name" value="DNA-bd_HTH_TetR-type_CS"/>
</dbReference>
<dbReference type="InterPro" id="IPR054129">
    <property type="entry name" value="DesT_TetR_C"/>
</dbReference>
<dbReference type="InterPro" id="IPR001647">
    <property type="entry name" value="HTH_TetR"/>
</dbReference>
<dbReference type="AlphaFoldDB" id="A0A6J6A0S4"/>
<sequence length="215" mass="23225">MTAPQRRDEILDAAATVIARSGYDGCSLEQIAGEAGVSKALIYEHFESKRELHAELLGRHATEIFARLEICAESGATGEERLRLGVDAFLAFVEEDRDAWRVLFRDAADPDIVESLAAVQSQAVGVIAALMASDPDRVESDKADQSDGALYLELHAQLLAGATQAVAHWWYDHDTVPRAAVVDRVMEFCWLGLERVASGESLGSARAAAAASTKQ</sequence>
<gene>
    <name evidence="5" type="ORF">UFOPK3522_01564</name>
</gene>
<accession>A0A6J6A0S4</accession>
<keyword evidence="2" id="KW-0238">DNA-binding</keyword>
<keyword evidence="1" id="KW-0805">Transcription regulation</keyword>
<evidence type="ECO:0000259" key="4">
    <source>
        <dbReference type="PROSITE" id="PS50977"/>
    </source>
</evidence>
<dbReference type="InterPro" id="IPR050109">
    <property type="entry name" value="HTH-type_TetR-like_transc_reg"/>
</dbReference>
<feature type="domain" description="HTH tetR-type" evidence="4">
    <location>
        <begin position="4"/>
        <end position="64"/>
    </location>
</feature>
<keyword evidence="3" id="KW-0804">Transcription</keyword>
<dbReference type="Pfam" id="PF21943">
    <property type="entry name" value="TetR_C_46"/>
    <property type="match status" value="1"/>
</dbReference>